<feature type="transmembrane region" description="Helical" evidence="5">
    <location>
        <begin position="138"/>
        <end position="156"/>
    </location>
</feature>
<proteinExistence type="predicted"/>
<evidence type="ECO:0000259" key="6">
    <source>
        <dbReference type="Pfam" id="PF04932"/>
    </source>
</evidence>
<dbReference type="eggNOG" id="COG3307">
    <property type="taxonomic scope" value="Bacteria"/>
</dbReference>
<dbReference type="GO" id="GO:0016020">
    <property type="term" value="C:membrane"/>
    <property type="evidence" value="ECO:0007669"/>
    <property type="project" value="UniProtKB-SubCell"/>
</dbReference>
<keyword evidence="3 5" id="KW-1133">Transmembrane helix</keyword>
<accession>A7NIY9</accession>
<evidence type="ECO:0000256" key="4">
    <source>
        <dbReference type="ARBA" id="ARBA00023136"/>
    </source>
</evidence>
<dbReference type="InterPro" id="IPR007016">
    <property type="entry name" value="O-antigen_ligase-rel_domated"/>
</dbReference>
<dbReference type="Pfam" id="PF04932">
    <property type="entry name" value="Wzy_C"/>
    <property type="match status" value="1"/>
</dbReference>
<dbReference type="AlphaFoldDB" id="A7NIY9"/>
<feature type="transmembrane region" description="Helical" evidence="5">
    <location>
        <begin position="113"/>
        <end position="132"/>
    </location>
</feature>
<evidence type="ECO:0000313" key="8">
    <source>
        <dbReference type="Proteomes" id="UP000000263"/>
    </source>
</evidence>
<evidence type="ECO:0000256" key="5">
    <source>
        <dbReference type="SAM" id="Phobius"/>
    </source>
</evidence>
<evidence type="ECO:0000313" key="7">
    <source>
        <dbReference type="EMBL" id="ABU57447.1"/>
    </source>
</evidence>
<gene>
    <name evidence="7" type="ordered locus">Rcas_1351</name>
</gene>
<dbReference type="HOGENOM" id="CLU_610954_0_0_0"/>
<feature type="transmembrane region" description="Helical" evidence="5">
    <location>
        <begin position="404"/>
        <end position="423"/>
    </location>
</feature>
<dbReference type="RefSeq" id="WP_012119876.1">
    <property type="nucleotide sequence ID" value="NC_009767.1"/>
</dbReference>
<keyword evidence="2 5" id="KW-0812">Transmembrane</keyword>
<feature type="transmembrane region" description="Helical" evidence="5">
    <location>
        <begin position="80"/>
        <end position="101"/>
    </location>
</feature>
<sequence>MSRLSALVAPEYARTGTALLIGLVVAPLTGVLAATQPFLLLAFLGAAAWVFLVLRGGAAAFFVMGTAAPLLYLIDVRSALFGQALLALYGMALIHALYQVAQQPDARRWNRRLVFFAVGWGVVVALAERALLSEGVSLRRLVMTAIGTLPYLWFALTAPRMAKGDQAHALLGGVAIGATVVAGAFLTNSRSLTEGLQGRDAWIDTYTVIGSLKNSLGLLWVIGWTLLLGWRTRGGWMLRAPLLAILLAAILFSFSRSSYMALIVATLMVYRGHSLKLWVIAGSIGAFVLFGLPEAVWARLQMTWSPGRGFDPSAETRIDLWVAAINAFLSAPLTGIGWGKFSEYLVRTGQAPIAAGSAVYDLGYAHNYFLSAFAMLGIGGGMLNIGVFLAAWRRARTLAARQSPLGRVVQAAVLAVFVASMFGEPLFDPILAFVFVLILACLVGQEGE</sequence>
<comment type="subcellular location">
    <subcellularLocation>
        <location evidence="1">Membrane</location>
        <topology evidence="1">Multi-pass membrane protein</topology>
    </subcellularLocation>
</comment>
<evidence type="ECO:0000256" key="3">
    <source>
        <dbReference type="ARBA" id="ARBA00022989"/>
    </source>
</evidence>
<feature type="transmembrane region" description="Helical" evidence="5">
    <location>
        <begin position="318"/>
        <end position="338"/>
    </location>
</feature>
<protein>
    <submittedName>
        <fullName evidence="7">O-antigen polymerase</fullName>
    </submittedName>
</protein>
<feature type="transmembrane region" description="Helical" evidence="5">
    <location>
        <begin position="168"/>
        <end position="186"/>
    </location>
</feature>
<dbReference type="STRING" id="383372.Rcas_1351"/>
<dbReference type="KEGG" id="rca:Rcas_1351"/>
<name>A7NIY9_ROSCS</name>
<feature type="transmembrane region" description="Helical" evidence="5">
    <location>
        <begin position="368"/>
        <end position="392"/>
    </location>
</feature>
<feature type="transmembrane region" description="Helical" evidence="5">
    <location>
        <begin position="41"/>
        <end position="74"/>
    </location>
</feature>
<feature type="transmembrane region" description="Helical" evidence="5">
    <location>
        <begin position="12"/>
        <end position="34"/>
    </location>
</feature>
<feature type="domain" description="O-antigen ligase-related" evidence="6">
    <location>
        <begin position="242"/>
        <end position="383"/>
    </location>
</feature>
<dbReference type="PANTHER" id="PTHR37422">
    <property type="entry name" value="TEICHURONIC ACID BIOSYNTHESIS PROTEIN TUAE"/>
    <property type="match status" value="1"/>
</dbReference>
<evidence type="ECO:0000256" key="1">
    <source>
        <dbReference type="ARBA" id="ARBA00004141"/>
    </source>
</evidence>
<feature type="transmembrane region" description="Helical" evidence="5">
    <location>
        <begin position="429"/>
        <end position="445"/>
    </location>
</feature>
<dbReference type="OrthoDB" id="6017565at2"/>
<feature type="transmembrane region" description="Helical" evidence="5">
    <location>
        <begin position="242"/>
        <end position="269"/>
    </location>
</feature>
<feature type="transmembrane region" description="Helical" evidence="5">
    <location>
        <begin position="275"/>
        <end position="297"/>
    </location>
</feature>
<dbReference type="EMBL" id="CP000804">
    <property type="protein sequence ID" value="ABU57447.1"/>
    <property type="molecule type" value="Genomic_DNA"/>
</dbReference>
<feature type="transmembrane region" description="Helical" evidence="5">
    <location>
        <begin position="206"/>
        <end position="230"/>
    </location>
</feature>
<evidence type="ECO:0000256" key="2">
    <source>
        <dbReference type="ARBA" id="ARBA00022692"/>
    </source>
</evidence>
<dbReference type="Proteomes" id="UP000000263">
    <property type="component" value="Chromosome"/>
</dbReference>
<keyword evidence="8" id="KW-1185">Reference proteome</keyword>
<keyword evidence="4 5" id="KW-0472">Membrane</keyword>
<organism evidence="7 8">
    <name type="scientific">Roseiflexus castenholzii (strain DSM 13941 / HLO8)</name>
    <dbReference type="NCBI Taxonomy" id="383372"/>
    <lineage>
        <taxon>Bacteria</taxon>
        <taxon>Bacillati</taxon>
        <taxon>Chloroflexota</taxon>
        <taxon>Chloroflexia</taxon>
        <taxon>Chloroflexales</taxon>
        <taxon>Roseiflexineae</taxon>
        <taxon>Roseiflexaceae</taxon>
        <taxon>Roseiflexus</taxon>
    </lineage>
</organism>
<dbReference type="InterPro" id="IPR051533">
    <property type="entry name" value="WaaL-like"/>
</dbReference>
<reference evidence="7 8" key="1">
    <citation type="submission" date="2007-08" db="EMBL/GenBank/DDBJ databases">
        <title>Complete sequence of Roseiflexus castenholzii DSM 13941.</title>
        <authorList>
            <consortium name="US DOE Joint Genome Institute"/>
            <person name="Copeland A."/>
            <person name="Lucas S."/>
            <person name="Lapidus A."/>
            <person name="Barry K."/>
            <person name="Glavina del Rio T."/>
            <person name="Dalin E."/>
            <person name="Tice H."/>
            <person name="Pitluck S."/>
            <person name="Thompson L.S."/>
            <person name="Brettin T."/>
            <person name="Bruce D."/>
            <person name="Detter J.C."/>
            <person name="Han C."/>
            <person name="Tapia R."/>
            <person name="Schmutz J."/>
            <person name="Larimer F."/>
            <person name="Land M."/>
            <person name="Hauser L."/>
            <person name="Kyrpides N."/>
            <person name="Mikhailova N."/>
            <person name="Bryant D.A."/>
            <person name="Hanada S."/>
            <person name="Tsukatani Y."/>
            <person name="Richardson P."/>
        </authorList>
    </citation>
    <scope>NUCLEOTIDE SEQUENCE [LARGE SCALE GENOMIC DNA]</scope>
    <source>
        <strain evidence="8">DSM 13941 / HLO8</strain>
    </source>
</reference>
<dbReference type="PANTHER" id="PTHR37422:SF13">
    <property type="entry name" value="LIPOPOLYSACCHARIDE BIOSYNTHESIS PROTEIN PA4999-RELATED"/>
    <property type="match status" value="1"/>
</dbReference>